<keyword evidence="3" id="KW-1185">Reference proteome</keyword>
<evidence type="ECO:0000313" key="3">
    <source>
        <dbReference type="Proteomes" id="UP000238937"/>
    </source>
</evidence>
<dbReference type="Proteomes" id="UP000238937">
    <property type="component" value="Unassembled WGS sequence"/>
</dbReference>
<proteinExistence type="predicted"/>
<dbReference type="Gene3D" id="3.30.420.10">
    <property type="entry name" value="Ribonuclease H-like superfamily/Ribonuclease H"/>
    <property type="match status" value="1"/>
</dbReference>
<dbReference type="AlphaFoldDB" id="A0A2T1G1S4"/>
<dbReference type="GO" id="GO:0003676">
    <property type="term" value="F:nucleic acid binding"/>
    <property type="evidence" value="ECO:0007669"/>
    <property type="project" value="InterPro"/>
</dbReference>
<accession>A0A2T1G1S4</accession>
<feature type="domain" description="Tc1-like transposase DDE" evidence="1">
    <location>
        <begin position="10"/>
        <end position="172"/>
    </location>
</feature>
<dbReference type="InterPro" id="IPR038717">
    <property type="entry name" value="Tc1-like_DDE_dom"/>
</dbReference>
<organism evidence="2 3">
    <name type="scientific">Chamaesiphon polymorphus CCALA 037</name>
    <dbReference type="NCBI Taxonomy" id="2107692"/>
    <lineage>
        <taxon>Bacteria</taxon>
        <taxon>Bacillati</taxon>
        <taxon>Cyanobacteriota</taxon>
        <taxon>Cyanophyceae</taxon>
        <taxon>Gomontiellales</taxon>
        <taxon>Chamaesiphonaceae</taxon>
        <taxon>Chamaesiphon</taxon>
    </lineage>
</organism>
<dbReference type="InterPro" id="IPR036397">
    <property type="entry name" value="RNaseH_sf"/>
</dbReference>
<dbReference type="Pfam" id="PF13358">
    <property type="entry name" value="DDE_3"/>
    <property type="match status" value="1"/>
</dbReference>
<sequence length="201" mass="22850">MTGIQALERTMPDIPMKPGRCVKREFEYIRHGTQTLIASFNVATGAIDLATVGDPRTEQDLAAHVGKLIEQSPDATKYHLVMDCLNTHQSEALVRLVANLEPVPIELGCKGKSGILHSMITRSEFLADPTHRLVVHFTPKHCSWMNQIEIWFGILVRKLLRRGNFTSTEALKTRILEFVEYFNRTMAKPFQWTYKGKPLCN</sequence>
<evidence type="ECO:0000313" key="2">
    <source>
        <dbReference type="EMBL" id="PSB51199.1"/>
    </source>
</evidence>
<gene>
    <name evidence="2" type="ORF">C7B77_21845</name>
</gene>
<reference evidence="2 3" key="1">
    <citation type="submission" date="2018-03" db="EMBL/GenBank/DDBJ databases">
        <title>The ancient ancestry and fast evolution of plastids.</title>
        <authorList>
            <person name="Moore K.R."/>
            <person name="Magnabosco C."/>
            <person name="Momper L."/>
            <person name="Gold D.A."/>
            <person name="Bosak T."/>
            <person name="Fournier G.P."/>
        </authorList>
    </citation>
    <scope>NUCLEOTIDE SEQUENCE [LARGE SCALE GENOMIC DNA]</scope>
    <source>
        <strain evidence="2 3">CCALA 037</strain>
    </source>
</reference>
<evidence type="ECO:0000259" key="1">
    <source>
        <dbReference type="Pfam" id="PF13358"/>
    </source>
</evidence>
<comment type="caution">
    <text evidence="2">The sequence shown here is derived from an EMBL/GenBank/DDBJ whole genome shotgun (WGS) entry which is preliminary data.</text>
</comment>
<protein>
    <submittedName>
        <fullName evidence="2">IS630 family transposase</fullName>
    </submittedName>
</protein>
<dbReference type="OrthoDB" id="529267at2"/>
<dbReference type="EMBL" id="PVWO01000367">
    <property type="protein sequence ID" value="PSB51199.1"/>
    <property type="molecule type" value="Genomic_DNA"/>
</dbReference>
<dbReference type="RefSeq" id="WP_106309835.1">
    <property type="nucleotide sequence ID" value="NZ_PVWO01000367.1"/>
</dbReference>
<name>A0A2T1G1S4_9CYAN</name>